<protein>
    <submittedName>
        <fullName evidence="1">Uncharacterized protein</fullName>
    </submittedName>
</protein>
<dbReference type="EMBL" id="BARW01009700">
    <property type="protein sequence ID" value="GAI83645.1"/>
    <property type="molecule type" value="Genomic_DNA"/>
</dbReference>
<gene>
    <name evidence="1" type="ORF">S12H4_19402</name>
</gene>
<dbReference type="AlphaFoldDB" id="X1T7W3"/>
<evidence type="ECO:0000313" key="1">
    <source>
        <dbReference type="EMBL" id="GAI83645.1"/>
    </source>
</evidence>
<reference evidence="1" key="1">
    <citation type="journal article" date="2014" name="Front. Microbiol.">
        <title>High frequency of phylogenetically diverse reductive dehalogenase-homologous genes in deep subseafloor sedimentary metagenomes.</title>
        <authorList>
            <person name="Kawai M."/>
            <person name="Futagami T."/>
            <person name="Toyoda A."/>
            <person name="Takaki Y."/>
            <person name="Nishi S."/>
            <person name="Hori S."/>
            <person name="Arai W."/>
            <person name="Tsubouchi T."/>
            <person name="Morono Y."/>
            <person name="Uchiyama I."/>
            <person name="Ito T."/>
            <person name="Fujiyama A."/>
            <person name="Inagaki F."/>
            <person name="Takami H."/>
        </authorList>
    </citation>
    <scope>NUCLEOTIDE SEQUENCE</scope>
    <source>
        <strain evidence="1">Expedition CK06-06</strain>
    </source>
</reference>
<name>X1T7W3_9ZZZZ</name>
<sequence length="222" mass="25267">MSYTAQEKSLICGEPVELYRFKRGNEYWTYNSSDISITYAGKIYQPVLIRRGNIELTSNSLKNLLKIKVDRTNEFAVAFISTPVENITELVVYRGHGNGSLDFVEYWKGYVYAVKFLPKTVEIIASPKTNSLKRSGLMRKFQRTCGYQVFSTRCTLLRADYISYGTIISVAGTKIEATIFGTEVDGWFTGGLFEADNKSQMVIWHEGDFIRLAHRIFSLEVG</sequence>
<comment type="caution">
    <text evidence="1">The sequence shown here is derived from an EMBL/GenBank/DDBJ whole genome shotgun (WGS) entry which is preliminary data.</text>
</comment>
<proteinExistence type="predicted"/>
<organism evidence="1">
    <name type="scientific">marine sediment metagenome</name>
    <dbReference type="NCBI Taxonomy" id="412755"/>
    <lineage>
        <taxon>unclassified sequences</taxon>
        <taxon>metagenomes</taxon>
        <taxon>ecological metagenomes</taxon>
    </lineage>
</organism>
<accession>X1T7W3</accession>
<feature type="non-terminal residue" evidence="1">
    <location>
        <position position="222"/>
    </location>
</feature>